<keyword evidence="7" id="KW-0479">Metal-binding</keyword>
<accession>A0A8E2IBC1</accession>
<evidence type="ECO:0000256" key="5">
    <source>
        <dbReference type="ARBA" id="ARBA00022670"/>
    </source>
</evidence>
<feature type="transmembrane region" description="Helical" evidence="13">
    <location>
        <begin position="133"/>
        <end position="154"/>
    </location>
</feature>
<dbReference type="RefSeq" id="WP_071977515.1">
    <property type="nucleotide sequence ID" value="NZ_CP065424.1"/>
</dbReference>
<evidence type="ECO:0000256" key="13">
    <source>
        <dbReference type="SAM" id="Phobius"/>
    </source>
</evidence>
<feature type="domain" description="Peptidase M50" evidence="14">
    <location>
        <begin position="131"/>
        <end position="193"/>
    </location>
</feature>
<dbReference type="PANTHER" id="PTHR35864">
    <property type="entry name" value="ZINC METALLOPROTEASE MJ0611-RELATED"/>
    <property type="match status" value="1"/>
</dbReference>
<dbReference type="PANTHER" id="PTHR35864:SF1">
    <property type="entry name" value="ZINC METALLOPROTEASE YWHC-RELATED"/>
    <property type="match status" value="1"/>
</dbReference>
<dbReference type="GO" id="GO:0008237">
    <property type="term" value="F:metallopeptidase activity"/>
    <property type="evidence" value="ECO:0007669"/>
    <property type="project" value="UniProtKB-KW"/>
</dbReference>
<keyword evidence="5 15" id="KW-0645">Protease</keyword>
<evidence type="ECO:0000256" key="8">
    <source>
        <dbReference type="ARBA" id="ARBA00022801"/>
    </source>
</evidence>
<feature type="transmembrane region" description="Helical" evidence="13">
    <location>
        <begin position="180"/>
        <end position="196"/>
    </location>
</feature>
<sequence length="224" mass="25570">MDQLSNFLSGILRYPIEQLPFVVITLLIAFTVHEFAHAYTAYKFGDPTAKDQGRLTLNPIQHLDPLGTILILIAGFGWARPVPVNRRHFKNPRAAGVLVSLMGPVSNLLMAFIGYGIFYFIISSGSWTTTSNFIIDFLNVFIQLNMMLFVFNLFPLPPLDGYRIVEDLVSPSMRAKLTQYEQYSILVFLIILVTPLDRYTIYPIMQAVSTFFIRCFQSIFSMFM</sequence>
<feature type="transmembrane region" description="Helical" evidence="13">
    <location>
        <begin position="94"/>
        <end position="121"/>
    </location>
</feature>
<evidence type="ECO:0000256" key="7">
    <source>
        <dbReference type="ARBA" id="ARBA00022723"/>
    </source>
</evidence>
<dbReference type="Proteomes" id="UP000189761">
    <property type="component" value="Unassembled WGS sequence"/>
</dbReference>
<comment type="similarity">
    <text evidence="3">Belongs to the peptidase M50B family.</text>
</comment>
<organism evidence="15 16">
    <name type="scientific">Heyndrickxia oleronia</name>
    <dbReference type="NCBI Taxonomy" id="38875"/>
    <lineage>
        <taxon>Bacteria</taxon>
        <taxon>Bacillati</taxon>
        <taxon>Bacillota</taxon>
        <taxon>Bacilli</taxon>
        <taxon>Bacillales</taxon>
        <taxon>Bacillaceae</taxon>
        <taxon>Heyndrickxia</taxon>
    </lineage>
</organism>
<comment type="caution">
    <text evidence="15">The sequence shown here is derived from an EMBL/GenBank/DDBJ whole genome shotgun (WGS) entry which is preliminary data.</text>
</comment>
<evidence type="ECO:0000256" key="10">
    <source>
        <dbReference type="ARBA" id="ARBA00022989"/>
    </source>
</evidence>
<comment type="subcellular location">
    <subcellularLocation>
        <location evidence="2">Cell membrane</location>
        <topology evidence="2">Multi-pass membrane protein</topology>
    </subcellularLocation>
</comment>
<keyword evidence="4" id="KW-1003">Cell membrane</keyword>
<dbReference type="EMBL" id="MTLA01000055">
    <property type="protein sequence ID" value="OOP69405.1"/>
    <property type="molecule type" value="Genomic_DNA"/>
</dbReference>
<evidence type="ECO:0000256" key="6">
    <source>
        <dbReference type="ARBA" id="ARBA00022692"/>
    </source>
</evidence>
<dbReference type="InterPro" id="IPR052348">
    <property type="entry name" value="Metallopeptidase_M50B"/>
</dbReference>
<keyword evidence="8" id="KW-0378">Hydrolase</keyword>
<dbReference type="GO" id="GO:0006508">
    <property type="term" value="P:proteolysis"/>
    <property type="evidence" value="ECO:0007669"/>
    <property type="project" value="UniProtKB-KW"/>
</dbReference>
<reference evidence="15 16" key="1">
    <citation type="submission" date="2017-01" db="EMBL/GenBank/DDBJ databases">
        <title>Draft genome sequence of Bacillus oleronius.</title>
        <authorList>
            <person name="Allam M."/>
        </authorList>
    </citation>
    <scope>NUCLEOTIDE SEQUENCE [LARGE SCALE GENOMIC DNA]</scope>
    <source>
        <strain evidence="15 16">DSM 9356</strain>
    </source>
</reference>
<keyword evidence="6 13" id="KW-0812">Transmembrane</keyword>
<dbReference type="AlphaFoldDB" id="A0A8E2IBC1"/>
<dbReference type="Pfam" id="PF02163">
    <property type="entry name" value="Peptidase_M50"/>
    <property type="match status" value="1"/>
</dbReference>
<dbReference type="InterPro" id="IPR044537">
    <property type="entry name" value="Rip2-like"/>
</dbReference>
<evidence type="ECO:0000256" key="2">
    <source>
        <dbReference type="ARBA" id="ARBA00004651"/>
    </source>
</evidence>
<keyword evidence="11" id="KW-0482">Metalloprotease</keyword>
<dbReference type="InterPro" id="IPR008915">
    <property type="entry name" value="Peptidase_M50"/>
</dbReference>
<evidence type="ECO:0000256" key="11">
    <source>
        <dbReference type="ARBA" id="ARBA00023049"/>
    </source>
</evidence>
<evidence type="ECO:0000313" key="16">
    <source>
        <dbReference type="Proteomes" id="UP000189761"/>
    </source>
</evidence>
<gene>
    <name evidence="15" type="ORF">BWZ43_05470</name>
</gene>
<evidence type="ECO:0000256" key="9">
    <source>
        <dbReference type="ARBA" id="ARBA00022833"/>
    </source>
</evidence>
<feature type="transmembrane region" description="Helical" evidence="13">
    <location>
        <begin position="21"/>
        <end position="42"/>
    </location>
</feature>
<evidence type="ECO:0000259" key="14">
    <source>
        <dbReference type="Pfam" id="PF02163"/>
    </source>
</evidence>
<keyword evidence="10 13" id="KW-1133">Transmembrane helix</keyword>
<proteinExistence type="inferred from homology"/>
<feature type="transmembrane region" description="Helical" evidence="13">
    <location>
        <begin position="62"/>
        <end position="82"/>
    </location>
</feature>
<keyword evidence="16" id="KW-1185">Reference proteome</keyword>
<protein>
    <submittedName>
        <fullName evidence="15">Site-2 protease family protein</fullName>
    </submittedName>
</protein>
<evidence type="ECO:0000313" key="15">
    <source>
        <dbReference type="EMBL" id="OOP69405.1"/>
    </source>
</evidence>
<comment type="cofactor">
    <cofactor evidence="1">
        <name>Zn(2+)</name>
        <dbReference type="ChEBI" id="CHEBI:29105"/>
    </cofactor>
</comment>
<dbReference type="CDD" id="cd06158">
    <property type="entry name" value="S2P-M50_like_1"/>
    <property type="match status" value="1"/>
</dbReference>
<evidence type="ECO:0000256" key="12">
    <source>
        <dbReference type="ARBA" id="ARBA00023136"/>
    </source>
</evidence>
<name>A0A8E2IBC1_9BACI</name>
<evidence type="ECO:0000256" key="3">
    <source>
        <dbReference type="ARBA" id="ARBA00007931"/>
    </source>
</evidence>
<evidence type="ECO:0000256" key="1">
    <source>
        <dbReference type="ARBA" id="ARBA00001947"/>
    </source>
</evidence>
<dbReference type="GO" id="GO:0046872">
    <property type="term" value="F:metal ion binding"/>
    <property type="evidence" value="ECO:0007669"/>
    <property type="project" value="UniProtKB-KW"/>
</dbReference>
<dbReference type="GO" id="GO:0005886">
    <property type="term" value="C:plasma membrane"/>
    <property type="evidence" value="ECO:0007669"/>
    <property type="project" value="UniProtKB-SubCell"/>
</dbReference>
<keyword evidence="9" id="KW-0862">Zinc</keyword>
<keyword evidence="12 13" id="KW-0472">Membrane</keyword>
<evidence type="ECO:0000256" key="4">
    <source>
        <dbReference type="ARBA" id="ARBA00022475"/>
    </source>
</evidence>